<dbReference type="STRING" id="1797291.A2V47_09005"/>
<sequence length="276" mass="33131">MLYIGTSGYSYKDWIGTFYPENTDKKEMLKLYAQKFKVSEINSTYYRIPHPASFYYLQQKVPANFKFTVKANQEMTHSREENPTIFKDFKESIKPLLEAGKFACVLAQFPYSFYNTPSNRDYLIRFKERMEDIPLVVEFRNSYWINNEIFRILKNNDIGFCCVDQPQLKGLIPPIAEVTSNLGYVRFHGRNKVNWWEHEKAYQRYDYLYTEEELKEWIPKIKKIAEKTTDQYIFMNNHYKGQAVKNALMLIKLLKEEIETGEIKEKEKEQEKERRD</sequence>
<dbReference type="Proteomes" id="UP000177701">
    <property type="component" value="Unassembled WGS sequence"/>
</dbReference>
<organism evidence="1 2">
    <name type="scientific">Candidatus Sediminicultor quintus</name>
    <dbReference type="NCBI Taxonomy" id="1797291"/>
    <lineage>
        <taxon>Bacteria</taxon>
        <taxon>Pseudomonadati</taxon>
        <taxon>Atribacterota</taxon>
        <taxon>Candidatus Phoenicimicrobiia</taxon>
        <taxon>Candidatus Pheonicimicrobiales</taxon>
        <taxon>Candidatus Phoenicimicrobiaceae</taxon>
        <taxon>Candidatus Sediminicultor</taxon>
    </lineage>
</organism>
<dbReference type="AlphaFoldDB" id="A0A1F5A8E3"/>
<evidence type="ECO:0008006" key="3">
    <source>
        <dbReference type="Google" id="ProtNLM"/>
    </source>
</evidence>
<reference evidence="1 2" key="1">
    <citation type="journal article" date="2016" name="Nat. Commun.">
        <title>Thousands of microbial genomes shed light on interconnected biogeochemical processes in an aquifer system.</title>
        <authorList>
            <person name="Anantharaman K."/>
            <person name="Brown C.T."/>
            <person name="Hug L.A."/>
            <person name="Sharon I."/>
            <person name="Castelle C.J."/>
            <person name="Probst A.J."/>
            <person name="Thomas B.C."/>
            <person name="Singh A."/>
            <person name="Wilkins M.J."/>
            <person name="Karaoz U."/>
            <person name="Brodie E.L."/>
            <person name="Williams K.H."/>
            <person name="Hubbard S.S."/>
            <person name="Banfield J.F."/>
        </authorList>
    </citation>
    <scope>NUCLEOTIDE SEQUENCE [LARGE SCALE GENOMIC DNA]</scope>
</reference>
<protein>
    <recommendedName>
        <fullName evidence="3">Histidine kinase</fullName>
    </recommendedName>
</protein>
<dbReference type="PANTHER" id="PTHR30348">
    <property type="entry name" value="UNCHARACTERIZED PROTEIN YECE"/>
    <property type="match status" value="1"/>
</dbReference>
<comment type="caution">
    <text evidence="1">The sequence shown here is derived from an EMBL/GenBank/DDBJ whole genome shotgun (WGS) entry which is preliminary data.</text>
</comment>
<dbReference type="PANTHER" id="PTHR30348:SF13">
    <property type="entry name" value="UPF0759 PROTEIN YUNF"/>
    <property type="match status" value="1"/>
</dbReference>
<accession>A0A1F5A8E3</accession>
<dbReference type="InterPro" id="IPR036520">
    <property type="entry name" value="UPF0759_sf"/>
</dbReference>
<gene>
    <name evidence="1" type="ORF">A2V47_09005</name>
</gene>
<dbReference type="Gene3D" id="3.20.20.410">
    <property type="entry name" value="Protein of unknown function UPF0759"/>
    <property type="match status" value="1"/>
</dbReference>
<dbReference type="Pfam" id="PF01904">
    <property type="entry name" value="DUF72"/>
    <property type="match status" value="1"/>
</dbReference>
<evidence type="ECO:0000313" key="2">
    <source>
        <dbReference type="Proteomes" id="UP000177701"/>
    </source>
</evidence>
<proteinExistence type="predicted"/>
<dbReference type="EMBL" id="MEYH01000073">
    <property type="protein sequence ID" value="OGD14839.1"/>
    <property type="molecule type" value="Genomic_DNA"/>
</dbReference>
<evidence type="ECO:0000313" key="1">
    <source>
        <dbReference type="EMBL" id="OGD14839.1"/>
    </source>
</evidence>
<name>A0A1F5A8E3_9BACT</name>
<dbReference type="InterPro" id="IPR002763">
    <property type="entry name" value="DUF72"/>
</dbReference>
<dbReference type="SUPFAM" id="SSF117396">
    <property type="entry name" value="TM1631-like"/>
    <property type="match status" value="1"/>
</dbReference>